<organism evidence="10 11">
    <name type="scientific">Ruminiclostridium cellobioparum subsp. termitidis CT1112</name>
    <dbReference type="NCBI Taxonomy" id="1195236"/>
    <lineage>
        <taxon>Bacteria</taxon>
        <taxon>Bacillati</taxon>
        <taxon>Bacillota</taxon>
        <taxon>Clostridia</taxon>
        <taxon>Eubacteriales</taxon>
        <taxon>Oscillospiraceae</taxon>
        <taxon>Ruminiclostridium</taxon>
    </lineage>
</organism>
<dbReference type="UniPathway" id="UPA00148"/>
<evidence type="ECO:0000256" key="4">
    <source>
        <dbReference type="ARBA" id="ARBA00022475"/>
    </source>
</evidence>
<reference evidence="10 11" key="1">
    <citation type="journal article" date="2013" name="Genome Announc.">
        <title>Draft Genome Sequence of the Cellulolytic, Mesophilic, Anaerobic Bacterium Clostridium termitidis Strain CT1112 (DSM 5398).</title>
        <authorList>
            <person name="Lal S."/>
            <person name="Ramachandran U."/>
            <person name="Zhang X."/>
            <person name="Munir R."/>
            <person name="Sparling R."/>
            <person name="Levin D.B."/>
        </authorList>
    </citation>
    <scope>NUCLEOTIDE SEQUENCE [LARGE SCALE GENOMIC DNA]</scope>
    <source>
        <strain evidence="10 11">CT1112</strain>
    </source>
</reference>
<gene>
    <name evidence="9" type="primary">cobD</name>
    <name evidence="10" type="ORF">CTER_0920</name>
</gene>
<feature type="transmembrane region" description="Helical" evidence="9">
    <location>
        <begin position="298"/>
        <end position="320"/>
    </location>
</feature>
<comment type="subcellular location">
    <subcellularLocation>
        <location evidence="1 9">Cell membrane</location>
        <topology evidence="1 9">Multi-pass membrane protein</topology>
    </subcellularLocation>
</comment>
<dbReference type="EMBL" id="AORV01000022">
    <property type="protein sequence ID" value="EMS73018.1"/>
    <property type="molecule type" value="Genomic_DNA"/>
</dbReference>
<evidence type="ECO:0000256" key="3">
    <source>
        <dbReference type="ARBA" id="ARBA00006263"/>
    </source>
</evidence>
<comment type="similarity">
    <text evidence="3 9">Belongs to the CobD/CbiB family.</text>
</comment>
<proteinExistence type="inferred from homology"/>
<evidence type="ECO:0000313" key="10">
    <source>
        <dbReference type="EMBL" id="EMS73018.1"/>
    </source>
</evidence>
<evidence type="ECO:0000313" key="11">
    <source>
        <dbReference type="Proteomes" id="UP000014155"/>
    </source>
</evidence>
<evidence type="ECO:0000256" key="6">
    <source>
        <dbReference type="ARBA" id="ARBA00022692"/>
    </source>
</evidence>
<dbReference type="GO" id="GO:0048472">
    <property type="term" value="F:threonine-phosphate decarboxylase activity"/>
    <property type="evidence" value="ECO:0007669"/>
    <property type="project" value="InterPro"/>
</dbReference>
<sequence>MNLLIAVIIGFILDLIFGDPQWLPHPVRFIGWMISKGESFLRKLLPGTQKGEFLGGMALTILVTAISFAVPFTVLYFAARLSPVLEVVISSIFCYQILATKCLRTESMRVYYQLENGDLPNARKYLSWIVGRDTENLTEDGITKAAVETVAENTSDGVVAPLIFLMIWGAPLGFLYKAVNTLDSMIGYKNEKYLYFGRFAARLDDVMNFIPAIFSAYVMILASFLNRLDFVNAFRIYKRDRRNHSSPNSARTEAVCAGALKVRLAGDAYYFGKLVKKPTIGDNIRNIQIDDIPRANRLMYTTAVISAAVLSLLRLIIILIV</sequence>
<dbReference type="Pfam" id="PF03186">
    <property type="entry name" value="CobD_Cbib"/>
    <property type="match status" value="1"/>
</dbReference>
<dbReference type="GO" id="GO:0015420">
    <property type="term" value="F:ABC-type vitamin B12 transporter activity"/>
    <property type="evidence" value="ECO:0007669"/>
    <property type="project" value="UniProtKB-UniRule"/>
</dbReference>
<keyword evidence="10" id="KW-0436">Ligase</keyword>
<keyword evidence="4 9" id="KW-1003">Cell membrane</keyword>
<dbReference type="HAMAP" id="MF_00024">
    <property type="entry name" value="CobD_CbiB"/>
    <property type="match status" value="1"/>
</dbReference>
<keyword evidence="6 9" id="KW-0812">Transmembrane</keyword>
<evidence type="ECO:0000256" key="7">
    <source>
        <dbReference type="ARBA" id="ARBA00022989"/>
    </source>
</evidence>
<feature type="transmembrane region" description="Helical" evidence="9">
    <location>
        <begin position="206"/>
        <end position="225"/>
    </location>
</feature>
<dbReference type="STRING" id="1195236.CTER_0920"/>
<dbReference type="GO" id="GO:0009236">
    <property type="term" value="P:cobalamin biosynthetic process"/>
    <property type="evidence" value="ECO:0007669"/>
    <property type="project" value="UniProtKB-UniRule"/>
</dbReference>
<dbReference type="GO" id="GO:0016874">
    <property type="term" value="F:ligase activity"/>
    <property type="evidence" value="ECO:0007669"/>
    <property type="project" value="UniProtKB-KW"/>
</dbReference>
<keyword evidence="7 9" id="KW-1133">Transmembrane helix</keyword>
<feature type="transmembrane region" description="Helical" evidence="9">
    <location>
        <begin position="53"/>
        <end position="78"/>
    </location>
</feature>
<protein>
    <recommendedName>
        <fullName evidence="9">Cobalamin biosynthesis protein CobD</fullName>
    </recommendedName>
</protein>
<keyword evidence="11" id="KW-1185">Reference proteome</keyword>
<comment type="caution">
    <text evidence="10">The sequence shown here is derived from an EMBL/GenBank/DDBJ whole genome shotgun (WGS) entry which is preliminary data.</text>
</comment>
<comment type="function">
    <text evidence="9">Converts cobyric acid to cobinamide by the addition of aminopropanol on the F carboxylic group.</text>
</comment>
<dbReference type="AlphaFoldDB" id="S0FWT3"/>
<comment type="pathway">
    <text evidence="2 9">Cofactor biosynthesis; adenosylcobalamin biosynthesis.</text>
</comment>
<name>S0FWT3_RUMCE</name>
<evidence type="ECO:0000256" key="8">
    <source>
        <dbReference type="ARBA" id="ARBA00023136"/>
    </source>
</evidence>
<evidence type="ECO:0000256" key="5">
    <source>
        <dbReference type="ARBA" id="ARBA00022573"/>
    </source>
</evidence>
<accession>S0FWT3</accession>
<evidence type="ECO:0000256" key="9">
    <source>
        <dbReference type="HAMAP-Rule" id="MF_00024"/>
    </source>
</evidence>
<dbReference type="PANTHER" id="PTHR34308:SF1">
    <property type="entry name" value="COBALAMIN BIOSYNTHESIS PROTEIN CBIB"/>
    <property type="match status" value="1"/>
</dbReference>
<dbReference type="InterPro" id="IPR004485">
    <property type="entry name" value="Cobalamin_biosynth_CobD/CbiB"/>
</dbReference>
<dbReference type="eggNOG" id="COG1270">
    <property type="taxonomic scope" value="Bacteria"/>
</dbReference>
<dbReference type="GO" id="GO:0005886">
    <property type="term" value="C:plasma membrane"/>
    <property type="evidence" value="ECO:0007669"/>
    <property type="project" value="UniProtKB-SubCell"/>
</dbReference>
<feature type="transmembrane region" description="Helical" evidence="9">
    <location>
        <begin position="158"/>
        <end position="176"/>
    </location>
</feature>
<keyword evidence="8 9" id="KW-0472">Membrane</keyword>
<dbReference type="NCBIfam" id="TIGR00380">
    <property type="entry name" value="cobal_cbiB"/>
    <property type="match status" value="1"/>
</dbReference>
<evidence type="ECO:0000256" key="2">
    <source>
        <dbReference type="ARBA" id="ARBA00004953"/>
    </source>
</evidence>
<dbReference type="Proteomes" id="UP000014155">
    <property type="component" value="Unassembled WGS sequence"/>
</dbReference>
<dbReference type="PANTHER" id="PTHR34308">
    <property type="entry name" value="COBALAMIN BIOSYNTHESIS PROTEIN CBIB"/>
    <property type="match status" value="1"/>
</dbReference>
<dbReference type="RefSeq" id="WP_004624331.1">
    <property type="nucleotide sequence ID" value="NZ_AORV01000022.1"/>
</dbReference>
<comment type="caution">
    <text evidence="9">Lacks conserved residue(s) required for the propagation of feature annotation.</text>
</comment>
<keyword evidence="5 9" id="KW-0169">Cobalamin biosynthesis</keyword>
<evidence type="ECO:0000256" key="1">
    <source>
        <dbReference type="ARBA" id="ARBA00004651"/>
    </source>
</evidence>
<dbReference type="PATRIC" id="fig|1195236.3.peg.1210"/>